<dbReference type="Proteomes" id="UP001054945">
    <property type="component" value="Unassembled WGS sequence"/>
</dbReference>
<accession>A0AAV4R8P0</accession>
<protein>
    <submittedName>
        <fullName evidence="1">Uncharacterized protein</fullName>
    </submittedName>
</protein>
<organism evidence="1 2">
    <name type="scientific">Caerostris extrusa</name>
    <name type="common">Bark spider</name>
    <name type="synonym">Caerostris bankana</name>
    <dbReference type="NCBI Taxonomy" id="172846"/>
    <lineage>
        <taxon>Eukaryota</taxon>
        <taxon>Metazoa</taxon>
        <taxon>Ecdysozoa</taxon>
        <taxon>Arthropoda</taxon>
        <taxon>Chelicerata</taxon>
        <taxon>Arachnida</taxon>
        <taxon>Araneae</taxon>
        <taxon>Araneomorphae</taxon>
        <taxon>Entelegynae</taxon>
        <taxon>Araneoidea</taxon>
        <taxon>Araneidae</taxon>
        <taxon>Caerostris</taxon>
    </lineage>
</organism>
<proteinExistence type="predicted"/>
<evidence type="ECO:0000313" key="2">
    <source>
        <dbReference type="Proteomes" id="UP001054945"/>
    </source>
</evidence>
<sequence length="84" mass="9258">MNCQVSNSEVECRQEDSSDTFVATRLSVDTWHKNISTHQKSPAEKNKILEVIIIAKDGSGRPSVNLRVLGVARKPDRTPRAPGS</sequence>
<dbReference type="EMBL" id="BPLR01007446">
    <property type="protein sequence ID" value="GIY16989.1"/>
    <property type="molecule type" value="Genomic_DNA"/>
</dbReference>
<comment type="caution">
    <text evidence="1">The sequence shown here is derived from an EMBL/GenBank/DDBJ whole genome shotgun (WGS) entry which is preliminary data.</text>
</comment>
<dbReference type="AlphaFoldDB" id="A0AAV4R8P0"/>
<keyword evidence="2" id="KW-1185">Reference proteome</keyword>
<name>A0AAV4R8P0_CAEEX</name>
<gene>
    <name evidence="1" type="ORF">CEXT_801791</name>
</gene>
<reference evidence="1 2" key="1">
    <citation type="submission" date="2021-06" db="EMBL/GenBank/DDBJ databases">
        <title>Caerostris extrusa draft genome.</title>
        <authorList>
            <person name="Kono N."/>
            <person name="Arakawa K."/>
        </authorList>
    </citation>
    <scope>NUCLEOTIDE SEQUENCE [LARGE SCALE GENOMIC DNA]</scope>
</reference>
<evidence type="ECO:0000313" key="1">
    <source>
        <dbReference type="EMBL" id="GIY16989.1"/>
    </source>
</evidence>